<feature type="domain" description="Amine oxidase" evidence="1">
    <location>
        <begin position="11"/>
        <end position="302"/>
    </location>
</feature>
<sequence length="416" mass="48202">MQKLAIIGSGISGIASAYYLRNDYDITIFEKENYLGGHTNTIAVKENGKEYNIDTGFIVYNEVTYPNLTKLFEELEVETQASNMSFSLYNLKTKLQFCGAGLPGIFAQRSNALRFEYWRFIVQIMRFFKTSVEDLKRSSMDLPLGVYLKKRRYTKYFVENYIVPMSSAIWSTPMEKMMAFPARTLIEFFRNHGLLGVDTHHPWRTVKGGSWSYIKNIRAKMPQMKVHNNSPVQSVCRDRNGVVVCTKHEKYKFDKVLLATHADQALRMLKDASAKEQNILGCFKYQKNKAVLHFDESTMPPLRSIWSAWNYKILPNSPEHTTTTTYYMNRLQNLKTTRNYFVSINEFMPIDPQKIVYETDYEHPLFCMDAINAQKHLGELQQNGQVYFAGSYFGYGFHEDGLRAALSASKLLKRKD</sequence>
<dbReference type="Gene3D" id="3.30.70.1990">
    <property type="match status" value="1"/>
</dbReference>
<evidence type="ECO:0000259" key="1">
    <source>
        <dbReference type="Pfam" id="PF01593"/>
    </source>
</evidence>
<dbReference type="GO" id="GO:0016491">
    <property type="term" value="F:oxidoreductase activity"/>
    <property type="evidence" value="ECO:0007669"/>
    <property type="project" value="InterPro"/>
</dbReference>
<dbReference type="Pfam" id="PF01593">
    <property type="entry name" value="Amino_oxidase"/>
    <property type="match status" value="1"/>
</dbReference>
<dbReference type="PANTHER" id="PTHR42923">
    <property type="entry name" value="PROTOPORPHYRINOGEN OXIDASE"/>
    <property type="match status" value="1"/>
</dbReference>
<dbReference type="InterPro" id="IPR002937">
    <property type="entry name" value="Amino_oxidase"/>
</dbReference>
<dbReference type="Proteomes" id="UP000326354">
    <property type="component" value="Chromosome"/>
</dbReference>
<dbReference type="KEGG" id="uam:UABAM_06654"/>
<dbReference type="InterPro" id="IPR050464">
    <property type="entry name" value="Zeta_carotene_desat/Oxidored"/>
</dbReference>
<evidence type="ECO:0000313" key="3">
    <source>
        <dbReference type="Proteomes" id="UP000326354"/>
    </source>
</evidence>
<name>A0A5S9F7J0_UABAM</name>
<dbReference type="InterPro" id="IPR036188">
    <property type="entry name" value="FAD/NAD-bd_sf"/>
</dbReference>
<protein>
    <submittedName>
        <fullName evidence="2">Amine oxidase</fullName>
    </submittedName>
</protein>
<dbReference type="AlphaFoldDB" id="A0A5S9F7J0"/>
<dbReference type="Gene3D" id="1.10.405.20">
    <property type="match status" value="1"/>
</dbReference>
<dbReference type="EMBL" id="AP019860">
    <property type="protein sequence ID" value="BBM88233.1"/>
    <property type="molecule type" value="Genomic_DNA"/>
</dbReference>
<reference evidence="2 3" key="1">
    <citation type="submission" date="2019-08" db="EMBL/GenBank/DDBJ databases">
        <title>Complete genome sequence of Candidatus Uab amorphum.</title>
        <authorList>
            <person name="Shiratori T."/>
            <person name="Suzuki S."/>
            <person name="Kakizawa Y."/>
            <person name="Ishida K."/>
        </authorList>
    </citation>
    <scope>NUCLEOTIDE SEQUENCE [LARGE SCALE GENOMIC DNA]</scope>
    <source>
        <strain evidence="2 3">SRT547</strain>
    </source>
</reference>
<dbReference type="PANTHER" id="PTHR42923:SF17">
    <property type="entry name" value="AMINE OXIDASE DOMAIN-CONTAINING PROTEIN"/>
    <property type="match status" value="1"/>
</dbReference>
<dbReference type="OrthoDB" id="20837at2"/>
<dbReference type="SUPFAM" id="SSF51905">
    <property type="entry name" value="FAD/NAD(P)-binding domain"/>
    <property type="match status" value="1"/>
</dbReference>
<evidence type="ECO:0000313" key="2">
    <source>
        <dbReference type="EMBL" id="BBM88233.1"/>
    </source>
</evidence>
<organism evidence="2 3">
    <name type="scientific">Uabimicrobium amorphum</name>
    <dbReference type="NCBI Taxonomy" id="2596890"/>
    <lineage>
        <taxon>Bacteria</taxon>
        <taxon>Pseudomonadati</taxon>
        <taxon>Planctomycetota</taxon>
        <taxon>Candidatus Uabimicrobiia</taxon>
        <taxon>Candidatus Uabimicrobiales</taxon>
        <taxon>Candidatus Uabimicrobiaceae</taxon>
        <taxon>Candidatus Uabimicrobium</taxon>
    </lineage>
</organism>
<accession>A0A5S9F7J0</accession>
<dbReference type="Gene3D" id="3.50.50.60">
    <property type="entry name" value="FAD/NAD(P)-binding domain"/>
    <property type="match status" value="1"/>
</dbReference>
<dbReference type="RefSeq" id="WP_152021853.1">
    <property type="nucleotide sequence ID" value="NZ_AP019860.1"/>
</dbReference>
<gene>
    <name evidence="2" type="ORF">UABAM_06654</name>
</gene>
<keyword evidence="3" id="KW-1185">Reference proteome</keyword>
<proteinExistence type="predicted"/>